<organism evidence="1">
    <name type="scientific">Schistocephalus solidus</name>
    <name type="common">Tapeworm</name>
    <dbReference type="NCBI Taxonomy" id="70667"/>
    <lineage>
        <taxon>Eukaryota</taxon>
        <taxon>Metazoa</taxon>
        <taxon>Spiralia</taxon>
        <taxon>Lophotrochozoa</taxon>
        <taxon>Platyhelminthes</taxon>
        <taxon>Cestoda</taxon>
        <taxon>Eucestoda</taxon>
        <taxon>Diphyllobothriidea</taxon>
        <taxon>Diphyllobothriidae</taxon>
        <taxon>Schistocephalus</taxon>
    </lineage>
</organism>
<dbReference type="Gene3D" id="3.20.20.80">
    <property type="entry name" value="Glycosidases"/>
    <property type="match status" value="1"/>
</dbReference>
<evidence type="ECO:0000313" key="1">
    <source>
        <dbReference type="WBParaSite" id="SSLN_0000350201-mRNA-1"/>
    </source>
</evidence>
<dbReference type="Gene3D" id="3.60.10.10">
    <property type="entry name" value="Endonuclease/exonuclease/phosphatase"/>
    <property type="match status" value="1"/>
</dbReference>
<reference evidence="1" key="1">
    <citation type="submission" date="2016-06" db="UniProtKB">
        <authorList>
            <consortium name="WormBaseParasite"/>
        </authorList>
    </citation>
    <scope>IDENTIFICATION</scope>
</reference>
<dbReference type="SUPFAM" id="SSF56219">
    <property type="entry name" value="DNase I-like"/>
    <property type="match status" value="1"/>
</dbReference>
<proteinExistence type="predicted"/>
<dbReference type="WBParaSite" id="SSLN_0000350201-mRNA-1">
    <property type="protein sequence ID" value="SSLN_0000350201-mRNA-1"/>
    <property type="gene ID" value="SSLN_0000350201"/>
</dbReference>
<dbReference type="AlphaFoldDB" id="A0A183SGQ1"/>
<accession>A0A183SGQ1</accession>
<sequence>LHHHPSIVVWAANNEVELAIAGEWYPYSPELRKQYKAVFLDRVSATVRSEEAKPPWPLVSSESYAPRKCLLSSPTGIRPAARPDNRLDHRAKIGEGFWCRVCFHTRYVRSLSHCPSKLTAHSYSLPIPHLFSSLPIHPPTPLCPFPSLISSPPLTLLSSSTVETSYGEGSRNNVGGPGESFDLSLNQFVSHNYKLRGRNPQYNNDNSLSPQPPCHTLRGTPGAARVSPLTLAAWNVRSLFDTPKSCQPERKTVLVARELARYKAERREAGVTLASWTDIEGHLLCLPQGIHDRLMSLHLPLRGDKFATITSAYAPPMTGFDEAKNKVYEELHALLAKADNFIALGDFNAHVC</sequence>
<dbReference type="InterPro" id="IPR036691">
    <property type="entry name" value="Endo/exonu/phosph_ase_sf"/>
</dbReference>
<name>A0A183SGQ1_SCHSO</name>
<protein>
    <submittedName>
        <fullName evidence="1">Endo/exonuclease/phosphatase domain-containing protein</fullName>
    </submittedName>
</protein>